<evidence type="ECO:0000256" key="2">
    <source>
        <dbReference type="ARBA" id="ARBA00022598"/>
    </source>
</evidence>
<evidence type="ECO:0000259" key="5">
    <source>
        <dbReference type="Pfam" id="PF00501"/>
    </source>
</evidence>
<dbReference type="Pfam" id="PF16177">
    <property type="entry name" value="ACAS_N"/>
    <property type="match status" value="1"/>
</dbReference>
<dbReference type="EMBL" id="JAAQPH010000004">
    <property type="protein sequence ID" value="NIA68155.1"/>
    <property type="molecule type" value="Genomic_DNA"/>
</dbReference>
<evidence type="ECO:0000259" key="7">
    <source>
        <dbReference type="Pfam" id="PF16177"/>
    </source>
</evidence>
<dbReference type="InterPro" id="IPR020845">
    <property type="entry name" value="AMP-binding_CS"/>
</dbReference>
<reference evidence="8" key="1">
    <citation type="submission" date="2020-03" db="EMBL/GenBank/DDBJ databases">
        <title>Genome of Pelagibius litoralis DSM 21314T.</title>
        <authorList>
            <person name="Wang G."/>
        </authorList>
    </citation>
    <scope>NUCLEOTIDE SEQUENCE</scope>
    <source>
        <strain evidence="8">DSM 21314</strain>
    </source>
</reference>
<sequence>MTEPLWQPSQERIAATRLTAFIDRVNQDHGTGFHGYDDLYDWSVTEIEKFWTSVWNFCGVIADADPGPVLVDGSKMPGATFFPEARVNFAENLLRRPLNEPGDNGDALVFWGEDKVKRRLSHRDLYDQVSRTAQALAAEGVGPGDRVAGFLPNMPETVVAMLAATSLGAVWSSCSPDFGVQGVLDRFGQIEPKVLFCADGYHYNGKIIDSRPRVAEFTAKLPSLKKIVVAAYLEEAPDVTGIDRAVSLADFIAPFAAGEIAFARQPFNAPLYIMFSSGTTGKPKCIVHGIGGTLLQHLKEHQLLCDVKPGDRVFYFTTCGWMMWNWLVTALACEATLLLYDGSPFAPDGNILFDFAEAEKATLFGTSAKYIDALGKAGIDPQSDHDLSSLKLVTSTGSPLVPEGFDYVYRHIKHDVCLSSIAGGTDIIACFVGGNPIGPVWRGEIQRRCLGMAVAVFNSDGQAVRGEKGELVCVKPFPSMPIGFWDDAEGARYRAAYFETYPNIWHHGDFVELTEHDGIIVYGRSDATLNPGGVRIGTAEIYRQVEKLDAVEESIVIGQDWQGDVRVVLFVKLRPGVALDDDLTTRIKTQIRQGATPRHVPAKVIPVADIPRTKSGKIVELAVRDIVHDRAVKNQEALANPEALDLYRGLEELRN</sequence>
<dbReference type="InterPro" id="IPR005914">
    <property type="entry name" value="Acac_CoA_synth"/>
</dbReference>
<feature type="domain" description="AMP-dependent synthetase/ligase" evidence="5">
    <location>
        <begin position="107"/>
        <end position="474"/>
    </location>
</feature>
<dbReference type="PANTHER" id="PTHR42921:SF1">
    <property type="entry name" value="ACETOACETYL-COA SYNTHETASE"/>
    <property type="match status" value="1"/>
</dbReference>
<evidence type="ECO:0000256" key="4">
    <source>
        <dbReference type="ARBA" id="ARBA00022840"/>
    </source>
</evidence>
<dbReference type="Pfam" id="PF00501">
    <property type="entry name" value="AMP-binding"/>
    <property type="match status" value="1"/>
</dbReference>
<accession>A0A967C3X0</accession>
<dbReference type="InterPro" id="IPR045851">
    <property type="entry name" value="AMP-bd_C_sf"/>
</dbReference>
<proteinExistence type="inferred from homology"/>
<comment type="similarity">
    <text evidence="1">Belongs to the ATP-dependent AMP-binding enzyme family.</text>
</comment>
<dbReference type="NCBIfam" id="NF002937">
    <property type="entry name" value="PRK03584.1"/>
    <property type="match status" value="1"/>
</dbReference>
<keyword evidence="3" id="KW-0547">Nucleotide-binding</keyword>
<evidence type="ECO:0000313" key="8">
    <source>
        <dbReference type="EMBL" id="NIA68155.1"/>
    </source>
</evidence>
<evidence type="ECO:0000256" key="3">
    <source>
        <dbReference type="ARBA" id="ARBA00022741"/>
    </source>
</evidence>
<organism evidence="8 9">
    <name type="scientific">Pelagibius litoralis</name>
    <dbReference type="NCBI Taxonomy" id="374515"/>
    <lineage>
        <taxon>Bacteria</taxon>
        <taxon>Pseudomonadati</taxon>
        <taxon>Pseudomonadota</taxon>
        <taxon>Alphaproteobacteria</taxon>
        <taxon>Rhodospirillales</taxon>
        <taxon>Rhodovibrionaceae</taxon>
        <taxon>Pelagibius</taxon>
    </lineage>
</organism>
<keyword evidence="4" id="KW-0067">ATP-binding</keyword>
<keyword evidence="2 8" id="KW-0436">Ligase</keyword>
<dbReference type="NCBIfam" id="TIGR01217">
    <property type="entry name" value="ac_ac_CoA_syn"/>
    <property type="match status" value="1"/>
</dbReference>
<evidence type="ECO:0000313" key="9">
    <source>
        <dbReference type="Proteomes" id="UP000761264"/>
    </source>
</evidence>
<keyword evidence="9" id="KW-1185">Reference proteome</keyword>
<dbReference type="AlphaFoldDB" id="A0A967C3X0"/>
<dbReference type="PANTHER" id="PTHR42921">
    <property type="entry name" value="ACETOACETYL-COA SYNTHETASE"/>
    <property type="match status" value="1"/>
</dbReference>
<dbReference type="GO" id="GO:0005524">
    <property type="term" value="F:ATP binding"/>
    <property type="evidence" value="ECO:0007669"/>
    <property type="project" value="UniProtKB-KW"/>
</dbReference>
<dbReference type="InterPro" id="IPR042099">
    <property type="entry name" value="ANL_N_sf"/>
</dbReference>
<dbReference type="Pfam" id="PF13193">
    <property type="entry name" value="AMP-binding_C"/>
    <property type="match status" value="1"/>
</dbReference>
<dbReference type="SUPFAM" id="SSF56801">
    <property type="entry name" value="Acetyl-CoA synthetase-like"/>
    <property type="match status" value="1"/>
</dbReference>
<dbReference type="RefSeq" id="WP_167222472.1">
    <property type="nucleotide sequence ID" value="NZ_JAAQPH010000004.1"/>
</dbReference>
<dbReference type="InterPro" id="IPR032387">
    <property type="entry name" value="ACAS_N"/>
</dbReference>
<feature type="domain" description="Acetyl-coenzyme A synthetase N-terminal" evidence="7">
    <location>
        <begin position="36"/>
        <end position="92"/>
    </location>
</feature>
<feature type="domain" description="AMP-binding enzyme C-terminal" evidence="6">
    <location>
        <begin position="547"/>
        <end position="617"/>
    </location>
</feature>
<dbReference type="PROSITE" id="PS00455">
    <property type="entry name" value="AMP_BINDING"/>
    <property type="match status" value="1"/>
</dbReference>
<gene>
    <name evidence="8" type="ORF">HBA54_06085</name>
</gene>
<dbReference type="InterPro" id="IPR025110">
    <property type="entry name" value="AMP-bd_C"/>
</dbReference>
<dbReference type="GO" id="GO:0006629">
    <property type="term" value="P:lipid metabolic process"/>
    <property type="evidence" value="ECO:0007669"/>
    <property type="project" value="InterPro"/>
</dbReference>
<comment type="caution">
    <text evidence="8">The sequence shown here is derived from an EMBL/GenBank/DDBJ whole genome shotgun (WGS) entry which is preliminary data.</text>
</comment>
<dbReference type="EC" id="6.2.1.16" evidence="8"/>
<name>A0A967C3X0_9PROT</name>
<dbReference type="InterPro" id="IPR000873">
    <property type="entry name" value="AMP-dep_synth/lig_dom"/>
</dbReference>
<evidence type="ECO:0000256" key="1">
    <source>
        <dbReference type="ARBA" id="ARBA00006432"/>
    </source>
</evidence>
<evidence type="ECO:0000259" key="6">
    <source>
        <dbReference type="Pfam" id="PF13193"/>
    </source>
</evidence>
<dbReference type="Gene3D" id="3.30.300.30">
    <property type="match status" value="1"/>
</dbReference>
<dbReference type="GO" id="GO:0030729">
    <property type="term" value="F:acetoacetate-CoA ligase activity"/>
    <property type="evidence" value="ECO:0007669"/>
    <property type="project" value="UniProtKB-EC"/>
</dbReference>
<dbReference type="CDD" id="cd05943">
    <property type="entry name" value="AACS"/>
    <property type="match status" value="1"/>
</dbReference>
<dbReference type="Gene3D" id="3.40.50.12780">
    <property type="entry name" value="N-terminal domain of ligase-like"/>
    <property type="match status" value="1"/>
</dbReference>
<dbReference type="Proteomes" id="UP000761264">
    <property type="component" value="Unassembled WGS sequence"/>
</dbReference>
<protein>
    <submittedName>
        <fullName evidence="8">Acetoacetate--CoA ligase</fullName>
        <ecNumber evidence="8">6.2.1.16</ecNumber>
    </submittedName>
</protein>